<dbReference type="Gene3D" id="1.10.3990.20">
    <property type="entry name" value="protein bp1543"/>
    <property type="match status" value="1"/>
</dbReference>
<sequence>MKSPVVKRSIVVAGHKTSVSLEEAFWNGMKEISSLRDMTLSELVGEIDGNRQQGNLSSAIRLFVLDYFRTRAVKPVTETKSEAQPAHGTAGH</sequence>
<feature type="domain" description="Ribbon-helix-helix" evidence="1">
    <location>
        <begin position="6"/>
        <end position="68"/>
    </location>
</feature>
<evidence type="ECO:0000259" key="1">
    <source>
        <dbReference type="Pfam" id="PF13467"/>
    </source>
</evidence>
<protein>
    <submittedName>
        <fullName evidence="2">Arylsulfate sulfotransferase</fullName>
    </submittedName>
</protein>
<dbReference type="Proteomes" id="UP000032515">
    <property type="component" value="Unassembled WGS sequence"/>
</dbReference>
<keyword evidence="2" id="KW-0808">Transferase</keyword>
<dbReference type="EMBL" id="JXXE01000079">
    <property type="protein sequence ID" value="KIZ47440.1"/>
    <property type="molecule type" value="Genomic_DNA"/>
</dbReference>
<evidence type="ECO:0000313" key="3">
    <source>
        <dbReference type="Proteomes" id="UP000032515"/>
    </source>
</evidence>
<reference evidence="2 3" key="1">
    <citation type="submission" date="2014-11" db="EMBL/GenBank/DDBJ databases">
        <title>Genomics and ecophysiology of heterotrophic nitrogen fixing bacteria isolated from estuarine surface water.</title>
        <authorList>
            <person name="Bentzon-Tilia M."/>
            <person name="Severin I."/>
            <person name="Hansen L.H."/>
            <person name="Riemann L."/>
        </authorList>
    </citation>
    <scope>NUCLEOTIDE SEQUENCE [LARGE SCALE GENOMIC DNA]</scope>
    <source>
        <strain evidence="2 3">BAL398</strain>
    </source>
</reference>
<dbReference type="InterPro" id="IPR027373">
    <property type="entry name" value="RHH_dom"/>
</dbReference>
<dbReference type="RefSeq" id="WP_044406144.1">
    <property type="nucleotide sequence ID" value="NZ_JXXE01000079.1"/>
</dbReference>
<accession>A0A0D7F3R4</accession>
<dbReference type="GO" id="GO:0016740">
    <property type="term" value="F:transferase activity"/>
    <property type="evidence" value="ECO:0007669"/>
    <property type="project" value="UniProtKB-KW"/>
</dbReference>
<comment type="caution">
    <text evidence="2">The sequence shown here is derived from an EMBL/GenBank/DDBJ whole genome shotgun (WGS) entry which is preliminary data.</text>
</comment>
<dbReference type="PATRIC" id="fig|1076.23.peg.6467"/>
<dbReference type="OrthoDB" id="7477016at2"/>
<evidence type="ECO:0000313" key="2">
    <source>
        <dbReference type="EMBL" id="KIZ47440.1"/>
    </source>
</evidence>
<gene>
    <name evidence="2" type="ORF">OO17_04375</name>
</gene>
<name>A0A0D7F3R4_RHOPL</name>
<dbReference type="STRING" id="1421013.GCA_000504425_01623"/>
<dbReference type="InterPro" id="IPR038268">
    <property type="entry name" value="RHH_sf"/>
</dbReference>
<dbReference type="Pfam" id="PF13467">
    <property type="entry name" value="RHH_4"/>
    <property type="match status" value="1"/>
</dbReference>
<organism evidence="2 3">
    <name type="scientific">Rhodopseudomonas palustris</name>
    <dbReference type="NCBI Taxonomy" id="1076"/>
    <lineage>
        <taxon>Bacteria</taxon>
        <taxon>Pseudomonadati</taxon>
        <taxon>Pseudomonadota</taxon>
        <taxon>Alphaproteobacteria</taxon>
        <taxon>Hyphomicrobiales</taxon>
        <taxon>Nitrobacteraceae</taxon>
        <taxon>Rhodopseudomonas</taxon>
    </lineage>
</organism>
<proteinExistence type="predicted"/>
<dbReference type="AlphaFoldDB" id="A0A0D7F3R4"/>